<dbReference type="NCBIfam" id="TIGR00544">
    <property type="entry name" value="lgt"/>
    <property type="match status" value="1"/>
</dbReference>
<dbReference type="PATRIC" id="fig|1401328.3.peg.104"/>
<feature type="binding site" evidence="7">
    <location>
        <position position="134"/>
    </location>
    <ligand>
        <name>a 1,2-diacyl-sn-glycero-3-phospho-(1'-sn-glycerol)</name>
        <dbReference type="ChEBI" id="CHEBI:64716"/>
    </ligand>
</feature>
<feature type="transmembrane region" description="Helical" evidence="7">
    <location>
        <begin position="16"/>
        <end position="36"/>
    </location>
</feature>
<evidence type="ECO:0000256" key="7">
    <source>
        <dbReference type="HAMAP-Rule" id="MF_01147"/>
    </source>
</evidence>
<comment type="similarity">
    <text evidence="1 7">Belongs to the Lgt family.</text>
</comment>
<keyword evidence="4 7" id="KW-0812">Transmembrane</keyword>
<comment type="pathway">
    <text evidence="7">Protein modification; lipoprotein biosynthesis (diacylglyceryl transfer).</text>
</comment>
<keyword evidence="9" id="KW-1185">Reference proteome</keyword>
<accession>V9TVJ3</accession>
<keyword evidence="6 7" id="KW-0472">Membrane</keyword>
<feature type="transmembrane region" description="Helical" evidence="7">
    <location>
        <begin position="48"/>
        <end position="71"/>
    </location>
</feature>
<dbReference type="UniPathway" id="UPA00664"/>
<proteinExistence type="inferred from homology"/>
<evidence type="ECO:0000256" key="6">
    <source>
        <dbReference type="ARBA" id="ARBA00023136"/>
    </source>
</evidence>
<dbReference type="OrthoDB" id="871140at2"/>
<gene>
    <name evidence="7 8" type="primary">lgt</name>
    <name evidence="8" type="ORF">P856_112</name>
</gene>
<name>V9TVJ3_9PROT</name>
<dbReference type="InterPro" id="IPR001640">
    <property type="entry name" value="Lgt"/>
</dbReference>
<sequence length="259" mass="28894">MIDPVAITMGPLSIRWYALAYIAGIIIGWQYVLYLIKSYSIVFETKLLDSLLFYVTYGVILGGRIGYVLLYNLNYYYSNPEEIFMVWRGGMSFHGGVLGVVLAIILFARKAKISIFIIGDLVASATPIGLFFGRIANFINGELFGRVAPDLPWAMIFPIAGDIPRHPSQIYEAILEGIVLFILVRGVKIRKQNPGMTMASFFIGYGFVRTICEFFRAPDVQLGFVVSNMTMGQLLSLPMILIGGIVMCCVSRKDHLDCN</sequence>
<keyword evidence="3 7" id="KW-0808">Transferase</keyword>
<feature type="transmembrane region" description="Helical" evidence="7">
    <location>
        <begin position="229"/>
        <end position="250"/>
    </location>
</feature>
<comment type="catalytic activity">
    <reaction evidence="7">
        <text>L-cysteinyl-[prolipoprotein] + a 1,2-diacyl-sn-glycero-3-phospho-(1'-sn-glycerol) = an S-1,2-diacyl-sn-glyceryl-L-cysteinyl-[prolipoprotein] + sn-glycerol 1-phosphate + H(+)</text>
        <dbReference type="Rhea" id="RHEA:56712"/>
        <dbReference type="Rhea" id="RHEA-COMP:14679"/>
        <dbReference type="Rhea" id="RHEA-COMP:14680"/>
        <dbReference type="ChEBI" id="CHEBI:15378"/>
        <dbReference type="ChEBI" id="CHEBI:29950"/>
        <dbReference type="ChEBI" id="CHEBI:57685"/>
        <dbReference type="ChEBI" id="CHEBI:64716"/>
        <dbReference type="ChEBI" id="CHEBI:140658"/>
        <dbReference type="EC" id="2.5.1.145"/>
    </reaction>
</comment>
<evidence type="ECO:0000313" key="9">
    <source>
        <dbReference type="Proteomes" id="UP000018700"/>
    </source>
</evidence>
<dbReference type="PROSITE" id="PS01311">
    <property type="entry name" value="LGT"/>
    <property type="match status" value="1"/>
</dbReference>
<keyword evidence="5 7" id="KW-1133">Transmembrane helix</keyword>
<evidence type="ECO:0000256" key="3">
    <source>
        <dbReference type="ARBA" id="ARBA00022679"/>
    </source>
</evidence>
<dbReference type="STRING" id="1401328.P856_112"/>
<evidence type="ECO:0000313" key="8">
    <source>
        <dbReference type="EMBL" id="AHC73350.1"/>
    </source>
</evidence>
<dbReference type="PANTHER" id="PTHR30589">
    <property type="entry name" value="PROLIPOPROTEIN DIACYLGLYCERYL TRANSFERASE"/>
    <property type="match status" value="1"/>
</dbReference>
<dbReference type="EMBL" id="CP006745">
    <property type="protein sequence ID" value="AHC73350.1"/>
    <property type="molecule type" value="Genomic_DNA"/>
</dbReference>
<dbReference type="GO" id="GO:0008961">
    <property type="term" value="F:phosphatidylglycerol-prolipoprotein diacylglyceryl transferase activity"/>
    <property type="evidence" value="ECO:0007669"/>
    <property type="project" value="UniProtKB-UniRule"/>
</dbReference>
<dbReference type="Pfam" id="PF01790">
    <property type="entry name" value="LGT"/>
    <property type="match status" value="1"/>
</dbReference>
<dbReference type="HOGENOM" id="CLU_013386_1_0_5"/>
<dbReference type="KEGG" id="efk:P856_112"/>
<reference evidence="8 9" key="1">
    <citation type="journal article" date="2013" name="PLoS ONE">
        <title>Bacterial endosymbiosis in a chordate host: long-term co-evolution and conservation of secondary metabolism.</title>
        <authorList>
            <person name="Kwan J.C."/>
            <person name="Schmidt E.W."/>
        </authorList>
    </citation>
    <scope>NUCLEOTIDE SEQUENCE [LARGE SCALE GENOMIC DNA]</scope>
    <source>
        <strain evidence="9">faulkneri L5</strain>
    </source>
</reference>
<dbReference type="GO" id="GO:0042158">
    <property type="term" value="P:lipoprotein biosynthetic process"/>
    <property type="evidence" value="ECO:0007669"/>
    <property type="project" value="UniProtKB-UniRule"/>
</dbReference>
<evidence type="ECO:0000256" key="5">
    <source>
        <dbReference type="ARBA" id="ARBA00022989"/>
    </source>
</evidence>
<evidence type="ECO:0000256" key="1">
    <source>
        <dbReference type="ARBA" id="ARBA00007150"/>
    </source>
</evidence>
<evidence type="ECO:0000256" key="4">
    <source>
        <dbReference type="ARBA" id="ARBA00022692"/>
    </source>
</evidence>
<feature type="transmembrane region" description="Helical" evidence="7">
    <location>
        <begin position="115"/>
        <end position="136"/>
    </location>
</feature>
<dbReference type="HAMAP" id="MF_01147">
    <property type="entry name" value="Lgt"/>
    <property type="match status" value="1"/>
</dbReference>
<dbReference type="Proteomes" id="UP000018700">
    <property type="component" value="Chromosome"/>
</dbReference>
<protein>
    <recommendedName>
        <fullName evidence="7">Phosphatidylglycerol--prolipoprotein diacylglyceryl transferase</fullName>
        <ecNumber evidence="7">2.5.1.145</ecNumber>
    </recommendedName>
</protein>
<comment type="subcellular location">
    <subcellularLocation>
        <location evidence="7">Cell membrane</location>
        <topology evidence="7">Multi-pass membrane protein</topology>
    </subcellularLocation>
</comment>
<keyword evidence="2 7" id="KW-1003">Cell membrane</keyword>
<comment type="function">
    <text evidence="7">Catalyzes the transfer of the diacylglyceryl group from phosphatidylglycerol to the sulfhydryl group of the N-terminal cysteine of a prolipoprotein, the first step in the formation of mature lipoproteins.</text>
</comment>
<dbReference type="PANTHER" id="PTHR30589:SF0">
    <property type="entry name" value="PHOSPHATIDYLGLYCEROL--PROLIPOPROTEIN DIACYLGLYCERYL TRANSFERASE"/>
    <property type="match status" value="1"/>
</dbReference>
<dbReference type="eggNOG" id="COG0682">
    <property type="taxonomic scope" value="Bacteria"/>
</dbReference>
<dbReference type="EC" id="2.5.1.145" evidence="7"/>
<dbReference type="GO" id="GO:0005886">
    <property type="term" value="C:plasma membrane"/>
    <property type="evidence" value="ECO:0007669"/>
    <property type="project" value="UniProtKB-SubCell"/>
</dbReference>
<keyword evidence="8" id="KW-0449">Lipoprotein</keyword>
<dbReference type="AlphaFoldDB" id="V9TVJ3"/>
<feature type="transmembrane region" description="Helical" evidence="7">
    <location>
        <begin position="91"/>
        <end position="108"/>
    </location>
</feature>
<organism evidence="8 9">
    <name type="scientific">Candidatus Endolissoclinum faulkneri L5</name>
    <dbReference type="NCBI Taxonomy" id="1401328"/>
    <lineage>
        <taxon>Bacteria</taxon>
        <taxon>Pseudomonadati</taxon>
        <taxon>Pseudomonadota</taxon>
        <taxon>Alphaproteobacteria</taxon>
        <taxon>Rhodospirillales</taxon>
        <taxon>Rhodospirillaceae</taxon>
        <taxon>Candidatus Endolissoclinum</taxon>
    </lineage>
</organism>
<evidence type="ECO:0000256" key="2">
    <source>
        <dbReference type="ARBA" id="ARBA00022475"/>
    </source>
</evidence>